<evidence type="ECO:0000313" key="2">
    <source>
        <dbReference type="EMBL" id="TXR54105.1"/>
    </source>
</evidence>
<feature type="transmembrane region" description="Helical" evidence="1">
    <location>
        <begin position="6"/>
        <end position="26"/>
    </location>
</feature>
<dbReference type="OrthoDB" id="5838052at2"/>
<dbReference type="Proteomes" id="UP000321764">
    <property type="component" value="Unassembled WGS sequence"/>
</dbReference>
<organism evidence="2 3">
    <name type="scientific">Reinekea thalattae</name>
    <dbReference type="NCBI Taxonomy" id="2593301"/>
    <lineage>
        <taxon>Bacteria</taxon>
        <taxon>Pseudomonadati</taxon>
        <taxon>Pseudomonadota</taxon>
        <taxon>Gammaproteobacteria</taxon>
        <taxon>Oceanospirillales</taxon>
        <taxon>Saccharospirillaceae</taxon>
        <taxon>Reinekea</taxon>
    </lineage>
</organism>
<gene>
    <name evidence="2" type="ORF">FME95_06085</name>
</gene>
<dbReference type="RefSeq" id="WP_147713504.1">
    <property type="nucleotide sequence ID" value="NZ_VKAD01000001.1"/>
</dbReference>
<feature type="transmembrane region" description="Helical" evidence="1">
    <location>
        <begin position="235"/>
        <end position="257"/>
    </location>
</feature>
<keyword evidence="3" id="KW-1185">Reference proteome</keyword>
<sequence>MGELAIILKMIVLVISIIAVISHFASVKQVKDETKRVANSLTESDSLEVEAATEQELAVLSEAYKLTIIEPVQITAISGDIETHTLTINSSNSTVVSVGGVQVQMPKLLKGETIENLLEKIVRLSNANDSTRIALVGKKFYLLSRGNFKLVEGSHKRELDSIEVLESTAEATSKLGSGTAVAAEELGIKFISERESTEAETLAFAEKTVGKRYAISMMIIFVIVALFFASTTAVYVWSGICFSVLAVGLLLWSIATARKPSSFNIKKMSATFKQVINADDNYVEIENHDSDALNIKLSPQWNDHLDSIPIGKKVHFEVKSKNSEIIAIDNISPAKTDNSTQKTNAYHHWRLASVAFLLLVLLVNTHFSDALLSVRMLINPGVLQINTPDDWNTIESAGQRVDVLSVNKQCLALTEDSDFAMNAYYSCEQFDVLSNAQKNDLSSITEPMLKNLTAEIEPLYFEQMSEHDYYQLELQYALAVSLGQSYQFIGQTLRPRRELYIYNMKQLHQWAQWLNNNWTDSDYDSDFIKTEIVRLWEEAEPGYDCARSNDCFSHILNFDFSEISESSATAENVILDSAVVDFYDLKSTYIVNELQALVDQWQAEGFSKIAAGDLGTSVQLVNNVRSNDGWFDFANFLNGTSDGSVDFYADSAKEVSASLSDFVYGAINGLTDIVEQPIGYGVVSRIEESQEGRLVYLNVAMTDERYIDSLAMIVSIMLAVFIIILMLAVSRLKNEKAQVSYSFGN</sequence>
<feature type="transmembrane region" description="Helical" evidence="1">
    <location>
        <begin position="349"/>
        <end position="367"/>
    </location>
</feature>
<reference evidence="2 3" key="1">
    <citation type="submission" date="2019-07" db="EMBL/GenBank/DDBJ databases">
        <title>Reinekea sp. strain SSH23 genome sequencing and assembly.</title>
        <authorList>
            <person name="Kim I."/>
        </authorList>
    </citation>
    <scope>NUCLEOTIDE SEQUENCE [LARGE SCALE GENOMIC DNA]</scope>
    <source>
        <strain evidence="2 3">SSH23</strain>
    </source>
</reference>
<keyword evidence="1" id="KW-1133">Transmembrane helix</keyword>
<feature type="transmembrane region" description="Helical" evidence="1">
    <location>
        <begin position="213"/>
        <end position="229"/>
    </location>
</feature>
<evidence type="ECO:0000256" key="1">
    <source>
        <dbReference type="SAM" id="Phobius"/>
    </source>
</evidence>
<accession>A0A5C8Z7P2</accession>
<comment type="caution">
    <text evidence="2">The sequence shown here is derived from an EMBL/GenBank/DDBJ whole genome shotgun (WGS) entry which is preliminary data.</text>
</comment>
<dbReference type="AlphaFoldDB" id="A0A5C8Z7P2"/>
<feature type="transmembrane region" description="Helical" evidence="1">
    <location>
        <begin position="710"/>
        <end position="729"/>
    </location>
</feature>
<name>A0A5C8Z7P2_9GAMM</name>
<keyword evidence="1" id="KW-0812">Transmembrane</keyword>
<dbReference type="EMBL" id="VKAD01000001">
    <property type="protein sequence ID" value="TXR54105.1"/>
    <property type="molecule type" value="Genomic_DNA"/>
</dbReference>
<keyword evidence="1" id="KW-0472">Membrane</keyword>
<proteinExistence type="predicted"/>
<evidence type="ECO:0000313" key="3">
    <source>
        <dbReference type="Proteomes" id="UP000321764"/>
    </source>
</evidence>
<protein>
    <submittedName>
        <fullName evidence="2">Uncharacterized protein</fullName>
    </submittedName>
</protein>